<dbReference type="HAMAP" id="MF_01007">
    <property type="entry name" value="16SrRNA_methyltr_H"/>
    <property type="match status" value="1"/>
</dbReference>
<dbReference type="InterPro" id="IPR023397">
    <property type="entry name" value="SAM-dep_MeTrfase_MraW_recog"/>
</dbReference>
<dbReference type="Pfam" id="PF01795">
    <property type="entry name" value="Methyltransf_5"/>
    <property type="match status" value="1"/>
</dbReference>
<dbReference type="OrthoDB" id="9806637at2"/>
<feature type="binding site" evidence="6">
    <location>
        <position position="96"/>
    </location>
    <ligand>
        <name>S-adenosyl-L-methionine</name>
        <dbReference type="ChEBI" id="CHEBI:59789"/>
    </ligand>
</feature>
<keyword evidence="5 6" id="KW-0949">S-adenosyl-L-methionine</keyword>
<comment type="subcellular location">
    <subcellularLocation>
        <location evidence="6">Cytoplasm</location>
    </subcellularLocation>
</comment>
<dbReference type="InterPro" id="IPR029063">
    <property type="entry name" value="SAM-dependent_MTases_sf"/>
</dbReference>
<dbReference type="GO" id="GO:0070475">
    <property type="term" value="P:rRNA base methylation"/>
    <property type="evidence" value="ECO:0007669"/>
    <property type="project" value="UniProtKB-UniRule"/>
</dbReference>
<dbReference type="PANTHER" id="PTHR11265">
    <property type="entry name" value="S-ADENOSYL-METHYLTRANSFERASE MRAW"/>
    <property type="match status" value="1"/>
</dbReference>
<feature type="binding site" evidence="6">
    <location>
        <position position="103"/>
    </location>
    <ligand>
        <name>S-adenosyl-L-methionine</name>
        <dbReference type="ChEBI" id="CHEBI:59789"/>
    </ligand>
</feature>
<dbReference type="NCBIfam" id="TIGR00006">
    <property type="entry name" value="16S rRNA (cytosine(1402)-N(4))-methyltransferase RsmH"/>
    <property type="match status" value="1"/>
</dbReference>
<evidence type="ECO:0000256" key="5">
    <source>
        <dbReference type="ARBA" id="ARBA00022691"/>
    </source>
</evidence>
<dbReference type="Gene3D" id="1.10.150.170">
    <property type="entry name" value="Putative methyltransferase TM0872, insert domain"/>
    <property type="match status" value="1"/>
</dbReference>
<dbReference type="Proteomes" id="UP000266385">
    <property type="component" value="Unassembled WGS sequence"/>
</dbReference>
<dbReference type="SUPFAM" id="SSF53335">
    <property type="entry name" value="S-adenosyl-L-methionine-dependent methyltransferases"/>
    <property type="match status" value="1"/>
</dbReference>
<comment type="caution">
    <text evidence="8">The sequence shown here is derived from an EMBL/GenBank/DDBJ whole genome shotgun (WGS) entry which is preliminary data.</text>
</comment>
<keyword evidence="4 6" id="KW-0808">Transferase</keyword>
<comment type="function">
    <text evidence="6">Specifically methylates the N4 position of cytidine in position 1402 (C1402) of 16S rRNA.</text>
</comment>
<evidence type="ECO:0000256" key="4">
    <source>
        <dbReference type="ARBA" id="ARBA00022679"/>
    </source>
</evidence>
<evidence type="ECO:0000256" key="2">
    <source>
        <dbReference type="ARBA" id="ARBA00022552"/>
    </source>
</evidence>
<accession>A0A399RRW1</accession>
<name>A0A399RRW1_9PROT</name>
<dbReference type="SUPFAM" id="SSF81799">
    <property type="entry name" value="Putative methyltransferase TM0872, insert domain"/>
    <property type="match status" value="1"/>
</dbReference>
<dbReference type="GO" id="GO:0005737">
    <property type="term" value="C:cytoplasm"/>
    <property type="evidence" value="ECO:0007669"/>
    <property type="project" value="UniProtKB-SubCell"/>
</dbReference>
<dbReference type="InterPro" id="IPR002903">
    <property type="entry name" value="RsmH"/>
</dbReference>
<feature type="region of interest" description="Disordered" evidence="7">
    <location>
        <begin position="254"/>
        <end position="293"/>
    </location>
</feature>
<sequence length="330" mass="35892">MGHKPVLLDEVVAAMAPKTGEVLVDGTYGGGGYARALLAAAKCRVIGIDRDLDAIERASAAAEAEDRLIPVLGRFGDMRSLVNEAGFETVDAITLDLGVSSFQLDQAHRGFSFMRDGPLDMRMGRSGPSAADVVNQMDERDLATIFFRLGEEKQSRRIARAIVQRRLKAPFTTTLDLADLIEEVLGGRRGARTHPATRSFQAIRMFVNDELGELARALEASELLLNEGGRLVIVTFHSLEDRMVKLFMRERSGLQGGGSRHLPEKEDAAQPSFDMPSKKAIEPSDAELEVNPRARSSRLRVAVRTDAPAMVRPVSAGVDLPSLELVEASS</sequence>
<comment type="catalytic activity">
    <reaction evidence="6">
        <text>cytidine(1402) in 16S rRNA + S-adenosyl-L-methionine = N(4)-methylcytidine(1402) in 16S rRNA + S-adenosyl-L-homocysteine + H(+)</text>
        <dbReference type="Rhea" id="RHEA:42928"/>
        <dbReference type="Rhea" id="RHEA-COMP:10286"/>
        <dbReference type="Rhea" id="RHEA-COMP:10287"/>
        <dbReference type="ChEBI" id="CHEBI:15378"/>
        <dbReference type="ChEBI" id="CHEBI:57856"/>
        <dbReference type="ChEBI" id="CHEBI:59789"/>
        <dbReference type="ChEBI" id="CHEBI:74506"/>
        <dbReference type="ChEBI" id="CHEBI:82748"/>
        <dbReference type="EC" id="2.1.1.199"/>
    </reaction>
</comment>
<dbReference type="EMBL" id="QWFX01000005">
    <property type="protein sequence ID" value="RIJ32637.1"/>
    <property type="molecule type" value="Genomic_DNA"/>
</dbReference>
<dbReference type="AlphaFoldDB" id="A0A399RRW1"/>
<feature type="binding site" evidence="6">
    <location>
        <position position="75"/>
    </location>
    <ligand>
        <name>S-adenosyl-L-methionine</name>
        <dbReference type="ChEBI" id="CHEBI:59789"/>
    </ligand>
</feature>
<feature type="binding site" evidence="6">
    <location>
        <position position="49"/>
    </location>
    <ligand>
        <name>S-adenosyl-L-methionine</name>
        <dbReference type="ChEBI" id="CHEBI:59789"/>
    </ligand>
</feature>
<keyword evidence="3 6" id="KW-0489">Methyltransferase</keyword>
<evidence type="ECO:0000313" key="8">
    <source>
        <dbReference type="EMBL" id="RIJ32637.1"/>
    </source>
</evidence>
<comment type="similarity">
    <text evidence="1 6">Belongs to the methyltransferase superfamily. RsmH family.</text>
</comment>
<gene>
    <name evidence="6 8" type="primary">rsmH</name>
    <name evidence="8" type="ORF">D1223_01940</name>
</gene>
<dbReference type="RefSeq" id="WP_119374718.1">
    <property type="nucleotide sequence ID" value="NZ_QWFX01000005.1"/>
</dbReference>
<keyword evidence="2 6" id="KW-0698">rRNA processing</keyword>
<dbReference type="Gene3D" id="3.40.50.150">
    <property type="entry name" value="Vaccinia Virus protein VP39"/>
    <property type="match status" value="1"/>
</dbReference>
<evidence type="ECO:0000256" key="3">
    <source>
        <dbReference type="ARBA" id="ARBA00022603"/>
    </source>
</evidence>
<dbReference type="EC" id="2.1.1.199" evidence="6"/>
<proteinExistence type="inferred from homology"/>
<organism evidence="8 9">
    <name type="scientific">Henriciella mobilis</name>
    <dbReference type="NCBI Taxonomy" id="2305467"/>
    <lineage>
        <taxon>Bacteria</taxon>
        <taxon>Pseudomonadati</taxon>
        <taxon>Pseudomonadota</taxon>
        <taxon>Alphaproteobacteria</taxon>
        <taxon>Hyphomonadales</taxon>
        <taxon>Hyphomonadaceae</taxon>
        <taxon>Henriciella</taxon>
    </lineage>
</organism>
<keyword evidence="6" id="KW-0963">Cytoplasm</keyword>
<reference evidence="8 9" key="1">
    <citation type="submission" date="2018-08" db="EMBL/GenBank/DDBJ databases">
        <title>Henriciella mobilis sp. nov., isolated from seawater.</title>
        <authorList>
            <person name="Cheng H."/>
            <person name="Wu Y.-H."/>
            <person name="Xu X.-W."/>
            <person name="Guo L.-L."/>
        </authorList>
    </citation>
    <scope>NUCLEOTIDE SEQUENCE [LARGE SCALE GENOMIC DNA]</scope>
    <source>
        <strain evidence="8 9">JN25</strain>
    </source>
</reference>
<dbReference type="PIRSF" id="PIRSF004486">
    <property type="entry name" value="MraW"/>
    <property type="match status" value="1"/>
</dbReference>
<keyword evidence="9" id="KW-1185">Reference proteome</keyword>
<evidence type="ECO:0000313" key="9">
    <source>
        <dbReference type="Proteomes" id="UP000266385"/>
    </source>
</evidence>
<protein>
    <recommendedName>
        <fullName evidence="6">Ribosomal RNA small subunit methyltransferase H</fullName>
        <ecNumber evidence="6">2.1.1.199</ecNumber>
    </recommendedName>
    <alternativeName>
        <fullName evidence="6">16S rRNA m(4)C1402 methyltransferase</fullName>
    </alternativeName>
    <alternativeName>
        <fullName evidence="6">rRNA (cytosine-N(4)-)-methyltransferase RsmH</fullName>
    </alternativeName>
</protein>
<dbReference type="PANTHER" id="PTHR11265:SF0">
    <property type="entry name" value="12S RRNA N4-METHYLCYTIDINE METHYLTRANSFERASE"/>
    <property type="match status" value="1"/>
</dbReference>
<evidence type="ECO:0000256" key="7">
    <source>
        <dbReference type="SAM" id="MobiDB-lite"/>
    </source>
</evidence>
<dbReference type="GO" id="GO:0071424">
    <property type="term" value="F:rRNA (cytosine-N4-)-methyltransferase activity"/>
    <property type="evidence" value="ECO:0007669"/>
    <property type="project" value="UniProtKB-UniRule"/>
</dbReference>
<evidence type="ECO:0000256" key="6">
    <source>
        <dbReference type="HAMAP-Rule" id="MF_01007"/>
    </source>
</evidence>
<evidence type="ECO:0000256" key="1">
    <source>
        <dbReference type="ARBA" id="ARBA00010396"/>
    </source>
</evidence>
<feature type="binding site" evidence="6">
    <location>
        <begin position="31"/>
        <end position="33"/>
    </location>
    <ligand>
        <name>S-adenosyl-L-methionine</name>
        <dbReference type="ChEBI" id="CHEBI:59789"/>
    </ligand>
</feature>